<dbReference type="EMBL" id="AP018929">
    <property type="protein sequence ID" value="BBG24853.1"/>
    <property type="molecule type" value="Genomic_DNA"/>
</dbReference>
<name>A0A510E5B9_9CREN</name>
<accession>A0A510E5B9</accession>
<keyword evidence="1" id="KW-1133">Transmembrane helix</keyword>
<keyword evidence="4" id="KW-1185">Reference proteome</keyword>
<accession>A0A510DX96</accession>
<evidence type="ECO:0000256" key="1">
    <source>
        <dbReference type="SAM" id="Phobius"/>
    </source>
</evidence>
<feature type="transmembrane region" description="Helical" evidence="1">
    <location>
        <begin position="6"/>
        <end position="25"/>
    </location>
</feature>
<keyword evidence="1" id="KW-0472">Membrane</keyword>
<reference evidence="5" key="1">
    <citation type="submission" date="2018-09" db="EMBL/GenBank/DDBJ databases">
        <title>Complete Genome Sequencing of Sulfolobus sp. JCM 16834.</title>
        <authorList>
            <person name="Kato S."/>
            <person name="Itoh T."/>
            <person name="Ohkuma M."/>
        </authorList>
    </citation>
    <scope>NUCLEOTIDE SEQUENCE [LARGE SCALE GENOMIC DNA]</scope>
    <source>
        <strain evidence="5">IC-007</strain>
    </source>
</reference>
<keyword evidence="1" id="KW-0812">Transmembrane</keyword>
<organism evidence="3 5">
    <name type="scientific">Sulfuracidifex tepidarius</name>
    <dbReference type="NCBI Taxonomy" id="1294262"/>
    <lineage>
        <taxon>Archaea</taxon>
        <taxon>Thermoproteota</taxon>
        <taxon>Thermoprotei</taxon>
        <taxon>Sulfolobales</taxon>
        <taxon>Sulfolobaceae</taxon>
        <taxon>Sulfuracidifex</taxon>
    </lineage>
</organism>
<dbReference type="AlphaFoldDB" id="A0A510E5B9"/>
<protein>
    <submittedName>
        <fullName evidence="3">Uncharacterized protein</fullName>
    </submittedName>
</protein>
<evidence type="ECO:0000313" key="4">
    <source>
        <dbReference type="Proteomes" id="UP000322983"/>
    </source>
</evidence>
<dbReference type="Proteomes" id="UP000325030">
    <property type="component" value="Chromosome"/>
</dbReference>
<evidence type="ECO:0000313" key="5">
    <source>
        <dbReference type="Proteomes" id="UP000325030"/>
    </source>
</evidence>
<dbReference type="Proteomes" id="UP000322983">
    <property type="component" value="Chromosome"/>
</dbReference>
<evidence type="ECO:0000313" key="3">
    <source>
        <dbReference type="EMBL" id="BBG27637.1"/>
    </source>
</evidence>
<dbReference type="EMBL" id="AP018930">
    <property type="protein sequence ID" value="BBG27637.1"/>
    <property type="molecule type" value="Genomic_DNA"/>
</dbReference>
<proteinExistence type="predicted"/>
<reference evidence="3 4" key="2">
    <citation type="journal article" date="2020" name="Int. J. Syst. Evol. Microbiol.">
        <title>Sulfuracidifex tepidarius gen. nov., sp. nov. and transfer of Sulfolobus metallicus Huber and Stetter 1992 to the genus Sulfuracidifex as Sulfuracidifex metallicus comb. nov.</title>
        <authorList>
            <person name="Itoh T."/>
            <person name="Miura T."/>
            <person name="Sakai H.D."/>
            <person name="Kato S."/>
            <person name="Ohkuma M."/>
            <person name="Takashina T."/>
        </authorList>
    </citation>
    <scope>NUCLEOTIDE SEQUENCE</scope>
    <source>
        <strain evidence="2 4">IC-006</strain>
        <strain evidence="3">IC-007</strain>
    </source>
</reference>
<evidence type="ECO:0000313" key="2">
    <source>
        <dbReference type="EMBL" id="BBG24853.1"/>
    </source>
</evidence>
<gene>
    <name evidence="2" type="ORF">IC006_2187</name>
    <name evidence="3" type="ORF">IC007_2191</name>
</gene>
<sequence>MFLTMVILSGVIVSGIGIGISFLYAKGVGK</sequence>
<dbReference type="KEGG" id="step:IC006_2187"/>